<dbReference type="Pfam" id="PF22936">
    <property type="entry name" value="Pol_BBD"/>
    <property type="match status" value="1"/>
</dbReference>
<dbReference type="InterPro" id="IPR054722">
    <property type="entry name" value="PolX-like_BBD"/>
</dbReference>
<feature type="domain" description="Retrovirus-related Pol polyprotein from transposon TNT 1-94-like beta-barrel" evidence="1">
    <location>
        <begin position="4"/>
        <end position="64"/>
    </location>
</feature>
<sequence length="110" mass="12389">MVEFCEYRGLNGNLNITVASGQSLPAQGVGAVRFRVNGRLIKITDVLYVPGLDRKLLSIPALAAQNRLVQVDVRSDSAGEHWLWCRRLVSSTRGMFKFSMLLDMKRRPQQ</sequence>
<proteinExistence type="predicted"/>
<dbReference type="Proteomes" id="UP000704712">
    <property type="component" value="Unassembled WGS sequence"/>
</dbReference>
<name>A0A833WI92_PHYIN</name>
<evidence type="ECO:0000313" key="4">
    <source>
        <dbReference type="Proteomes" id="UP000602510"/>
    </source>
</evidence>
<accession>A0A833WI92</accession>
<dbReference type="Proteomes" id="UP000602510">
    <property type="component" value="Unassembled WGS sequence"/>
</dbReference>
<reference evidence="2" key="1">
    <citation type="submission" date="2020-04" db="EMBL/GenBank/DDBJ databases">
        <title>Hybrid Assembly of Korean Phytophthora infestans isolates.</title>
        <authorList>
            <person name="Prokchorchik M."/>
            <person name="Lee Y."/>
            <person name="Seo J."/>
            <person name="Cho J.-H."/>
            <person name="Park Y.-E."/>
            <person name="Jang D.-C."/>
            <person name="Im J.-S."/>
            <person name="Choi J.-G."/>
            <person name="Park H.-J."/>
            <person name="Lee G.-B."/>
            <person name="Lee Y.-G."/>
            <person name="Hong S.-Y."/>
            <person name="Cho K."/>
            <person name="Sohn K.H."/>
        </authorList>
    </citation>
    <scope>NUCLEOTIDE SEQUENCE</scope>
    <source>
        <strain evidence="2">KR_1_A1</strain>
        <strain evidence="3">KR_2_A2</strain>
    </source>
</reference>
<evidence type="ECO:0000313" key="3">
    <source>
        <dbReference type="EMBL" id="KAF4129211.1"/>
    </source>
</evidence>
<evidence type="ECO:0000259" key="1">
    <source>
        <dbReference type="Pfam" id="PF22936"/>
    </source>
</evidence>
<dbReference type="EMBL" id="WSZM01000279">
    <property type="protein sequence ID" value="KAF4036155.1"/>
    <property type="molecule type" value="Genomic_DNA"/>
</dbReference>
<dbReference type="EMBL" id="JAACNO010002976">
    <property type="protein sequence ID" value="KAF4129211.1"/>
    <property type="molecule type" value="Genomic_DNA"/>
</dbReference>
<comment type="caution">
    <text evidence="2">The sequence shown here is derived from an EMBL/GenBank/DDBJ whole genome shotgun (WGS) entry which is preliminary data.</text>
</comment>
<organism evidence="2 4">
    <name type="scientific">Phytophthora infestans</name>
    <name type="common">Potato late blight agent</name>
    <name type="synonym">Botrytis infestans</name>
    <dbReference type="NCBI Taxonomy" id="4787"/>
    <lineage>
        <taxon>Eukaryota</taxon>
        <taxon>Sar</taxon>
        <taxon>Stramenopiles</taxon>
        <taxon>Oomycota</taxon>
        <taxon>Peronosporomycetes</taxon>
        <taxon>Peronosporales</taxon>
        <taxon>Peronosporaceae</taxon>
        <taxon>Phytophthora</taxon>
    </lineage>
</organism>
<evidence type="ECO:0000313" key="2">
    <source>
        <dbReference type="EMBL" id="KAF4036155.1"/>
    </source>
</evidence>
<dbReference type="AlphaFoldDB" id="A0A833WI92"/>
<protein>
    <recommendedName>
        <fullName evidence="1">Retrovirus-related Pol polyprotein from transposon TNT 1-94-like beta-barrel domain-containing protein</fullName>
    </recommendedName>
</protein>
<keyword evidence="4" id="KW-1185">Reference proteome</keyword>
<gene>
    <name evidence="2" type="ORF">GN244_ATG11796</name>
    <name evidence="3" type="ORF">GN958_ATG21475</name>
</gene>